<accession>A0A4Z2IST1</accession>
<keyword evidence="3" id="KW-1185">Reference proteome</keyword>
<sequence length="172" mass="18972">MHNTGLGVFMEQQHSCSRKAKTASPRSPSYSHYGQSCLRRDKLQHWGQWTPGRARGPLLFINQTLQGPRRQQLTQLGQHRLRTAVIHLGDDGSHEDREEQGQRGGAVHPAEAGVEHPSPGPRRRCLGLHRGTGVDHGDVEVHHGACITFPRTGPEQEVGGTVHQTGPLCQDQ</sequence>
<dbReference type="Proteomes" id="UP000314294">
    <property type="component" value="Unassembled WGS sequence"/>
</dbReference>
<name>A0A4Z2IST1_9TELE</name>
<feature type="region of interest" description="Disordered" evidence="1">
    <location>
        <begin position="152"/>
        <end position="172"/>
    </location>
</feature>
<evidence type="ECO:0000313" key="3">
    <source>
        <dbReference type="Proteomes" id="UP000314294"/>
    </source>
</evidence>
<proteinExistence type="predicted"/>
<gene>
    <name evidence="2" type="ORF">EYF80_008725</name>
</gene>
<dbReference type="AlphaFoldDB" id="A0A4Z2IST1"/>
<evidence type="ECO:0000256" key="1">
    <source>
        <dbReference type="SAM" id="MobiDB-lite"/>
    </source>
</evidence>
<feature type="compositionally biased region" description="Basic and acidic residues" evidence="1">
    <location>
        <begin position="90"/>
        <end position="101"/>
    </location>
</feature>
<feature type="region of interest" description="Disordered" evidence="1">
    <location>
        <begin position="90"/>
        <end position="121"/>
    </location>
</feature>
<reference evidence="2 3" key="1">
    <citation type="submission" date="2019-03" db="EMBL/GenBank/DDBJ databases">
        <title>First draft genome of Liparis tanakae, snailfish: a comprehensive survey of snailfish specific genes.</title>
        <authorList>
            <person name="Kim W."/>
            <person name="Song I."/>
            <person name="Jeong J.-H."/>
            <person name="Kim D."/>
            <person name="Kim S."/>
            <person name="Ryu S."/>
            <person name="Song J.Y."/>
            <person name="Lee S.K."/>
        </authorList>
    </citation>
    <scope>NUCLEOTIDE SEQUENCE [LARGE SCALE GENOMIC DNA]</scope>
    <source>
        <tissue evidence="2">Muscle</tissue>
    </source>
</reference>
<comment type="caution">
    <text evidence="2">The sequence shown here is derived from an EMBL/GenBank/DDBJ whole genome shotgun (WGS) entry which is preliminary data.</text>
</comment>
<organism evidence="2 3">
    <name type="scientific">Liparis tanakae</name>
    <name type="common">Tanaka's snailfish</name>
    <dbReference type="NCBI Taxonomy" id="230148"/>
    <lineage>
        <taxon>Eukaryota</taxon>
        <taxon>Metazoa</taxon>
        <taxon>Chordata</taxon>
        <taxon>Craniata</taxon>
        <taxon>Vertebrata</taxon>
        <taxon>Euteleostomi</taxon>
        <taxon>Actinopterygii</taxon>
        <taxon>Neopterygii</taxon>
        <taxon>Teleostei</taxon>
        <taxon>Neoteleostei</taxon>
        <taxon>Acanthomorphata</taxon>
        <taxon>Eupercaria</taxon>
        <taxon>Perciformes</taxon>
        <taxon>Cottioidei</taxon>
        <taxon>Cottales</taxon>
        <taxon>Liparidae</taxon>
        <taxon>Liparis</taxon>
    </lineage>
</organism>
<evidence type="ECO:0000313" key="2">
    <source>
        <dbReference type="EMBL" id="TNN81069.1"/>
    </source>
</evidence>
<dbReference type="EMBL" id="SRLO01000049">
    <property type="protein sequence ID" value="TNN81069.1"/>
    <property type="molecule type" value="Genomic_DNA"/>
</dbReference>
<protein>
    <submittedName>
        <fullName evidence="2">Uncharacterized protein</fullName>
    </submittedName>
</protein>